<dbReference type="RefSeq" id="XP_007927415.1">
    <property type="nucleotide sequence ID" value="XM_007929224.1"/>
</dbReference>
<dbReference type="OrthoDB" id="3646331at2759"/>
<keyword evidence="2" id="KW-0472">Membrane</keyword>
<evidence type="ECO:0000256" key="3">
    <source>
        <dbReference type="SAM" id="SignalP"/>
    </source>
</evidence>
<keyword evidence="2" id="KW-1133">Transmembrane helix</keyword>
<protein>
    <submittedName>
        <fullName evidence="4">Uncharacterized protein</fullName>
    </submittedName>
</protein>
<organism evidence="4 5">
    <name type="scientific">Pseudocercospora fijiensis (strain CIRAD86)</name>
    <name type="common">Black leaf streak disease fungus</name>
    <name type="synonym">Mycosphaerella fijiensis</name>
    <dbReference type="NCBI Taxonomy" id="383855"/>
    <lineage>
        <taxon>Eukaryota</taxon>
        <taxon>Fungi</taxon>
        <taxon>Dikarya</taxon>
        <taxon>Ascomycota</taxon>
        <taxon>Pezizomycotina</taxon>
        <taxon>Dothideomycetes</taxon>
        <taxon>Dothideomycetidae</taxon>
        <taxon>Mycosphaerellales</taxon>
        <taxon>Mycosphaerellaceae</taxon>
        <taxon>Pseudocercospora</taxon>
    </lineage>
</organism>
<dbReference type="HOGENOM" id="CLU_522875_0_0_1"/>
<feature type="signal peptide" evidence="3">
    <location>
        <begin position="1"/>
        <end position="18"/>
    </location>
</feature>
<gene>
    <name evidence="4" type="ORF">MYCFIDRAFT_87057</name>
</gene>
<feature type="region of interest" description="Disordered" evidence="1">
    <location>
        <begin position="313"/>
        <end position="332"/>
    </location>
</feature>
<dbReference type="EMBL" id="KB446559">
    <property type="protein sequence ID" value="EME81898.1"/>
    <property type="molecule type" value="Genomic_DNA"/>
</dbReference>
<reference evidence="4 5" key="1">
    <citation type="journal article" date="2012" name="PLoS Pathog.">
        <title>Diverse lifestyles and strategies of plant pathogenesis encoded in the genomes of eighteen Dothideomycetes fungi.</title>
        <authorList>
            <person name="Ohm R.A."/>
            <person name="Feau N."/>
            <person name="Henrissat B."/>
            <person name="Schoch C.L."/>
            <person name="Horwitz B.A."/>
            <person name="Barry K.W."/>
            <person name="Condon B.J."/>
            <person name="Copeland A.C."/>
            <person name="Dhillon B."/>
            <person name="Glaser F."/>
            <person name="Hesse C.N."/>
            <person name="Kosti I."/>
            <person name="LaButti K."/>
            <person name="Lindquist E.A."/>
            <person name="Lucas S."/>
            <person name="Salamov A.A."/>
            <person name="Bradshaw R.E."/>
            <person name="Ciuffetti L."/>
            <person name="Hamelin R.C."/>
            <person name="Kema G.H.J."/>
            <person name="Lawrence C."/>
            <person name="Scott J.A."/>
            <person name="Spatafora J.W."/>
            <person name="Turgeon B.G."/>
            <person name="de Wit P.J.G.M."/>
            <person name="Zhong S."/>
            <person name="Goodwin S.B."/>
            <person name="Grigoriev I.V."/>
        </authorList>
    </citation>
    <scope>NUCLEOTIDE SEQUENCE [LARGE SCALE GENOMIC DNA]</scope>
    <source>
        <strain evidence="4 5">CIRAD86</strain>
    </source>
</reference>
<evidence type="ECO:0000256" key="2">
    <source>
        <dbReference type="SAM" id="Phobius"/>
    </source>
</evidence>
<accession>M3AXQ8</accession>
<dbReference type="VEuPathDB" id="FungiDB:MYCFIDRAFT_87057"/>
<name>M3AXQ8_PSEFD</name>
<feature type="transmembrane region" description="Helical" evidence="2">
    <location>
        <begin position="336"/>
        <end position="359"/>
    </location>
</feature>
<evidence type="ECO:0000256" key="1">
    <source>
        <dbReference type="SAM" id="MobiDB-lite"/>
    </source>
</evidence>
<proteinExistence type="predicted"/>
<dbReference type="GeneID" id="19342527"/>
<dbReference type="eggNOG" id="ENOG502TII9">
    <property type="taxonomic scope" value="Eukaryota"/>
</dbReference>
<sequence>MLTSRLALCVAYLRFVAAQDWRDYNSLCDDTFDKANASSVYTYAPDLRTITSRPAPVSWAYTVYHNASTLQAVWWYNTGGANYSDDFGMGYDVCAFRLRNLTSLATWNAYIKNDDGSCNKTLDDDCIKDLKKLARRTAIAQVGEASPASNLTEGALPKVCSAIGTTILNNLPKTCKKYFDERDFEVATWQMSDYNKTSRDVACCSDIQYNSCPIYANESQATSTNLEITGSPDDPTTAMMKDSERYPGSWHAWWGLDMKLGLERKGGFNTDNYDAYAHGVFPMLTVYMSLANQRRQIYIEPFAQLTCMRATNFSEGSRKPPPLHPSESSSGLSPGAIGGIAAGSAVGALAVIIAAFLYYRHKRLTAAAARKAASLSSSGTGPTELGGDGPAAELDKGNEVFEKEGNLPGMEMDANAKKIFEMQGDEGTGTRSEMAGDTIQSELESPSGEGLEEKKRLELLEKERGMVEQPEVAELMGSEPIQRQSWTPSIRLVENVDQHQGEMREIDRTRDAVEEEDPPRI</sequence>
<dbReference type="KEGG" id="pfj:MYCFIDRAFT_87057"/>
<feature type="chain" id="PRO_5004031543" evidence="3">
    <location>
        <begin position="19"/>
        <end position="521"/>
    </location>
</feature>
<dbReference type="Proteomes" id="UP000016932">
    <property type="component" value="Unassembled WGS sequence"/>
</dbReference>
<evidence type="ECO:0000313" key="5">
    <source>
        <dbReference type="Proteomes" id="UP000016932"/>
    </source>
</evidence>
<dbReference type="AlphaFoldDB" id="M3AXQ8"/>
<evidence type="ECO:0000313" key="4">
    <source>
        <dbReference type="EMBL" id="EME81898.1"/>
    </source>
</evidence>
<keyword evidence="3" id="KW-0732">Signal</keyword>
<keyword evidence="2" id="KW-0812">Transmembrane</keyword>
<keyword evidence="5" id="KW-1185">Reference proteome</keyword>
<feature type="region of interest" description="Disordered" evidence="1">
    <location>
        <begin position="372"/>
        <end position="394"/>
    </location>
</feature>
<feature type="region of interest" description="Disordered" evidence="1">
    <location>
        <begin position="497"/>
        <end position="521"/>
    </location>
</feature>